<dbReference type="Proteomes" id="UP000310334">
    <property type="component" value="Unassembled WGS sequence"/>
</dbReference>
<organism evidence="3 4">
    <name type="scientific">Metabacillus sediminilitoris</name>
    <dbReference type="NCBI Taxonomy" id="2567941"/>
    <lineage>
        <taxon>Bacteria</taxon>
        <taxon>Bacillati</taxon>
        <taxon>Bacillota</taxon>
        <taxon>Bacilli</taxon>
        <taxon>Bacillales</taxon>
        <taxon>Bacillaceae</taxon>
        <taxon>Metabacillus</taxon>
    </lineage>
</organism>
<dbReference type="RefSeq" id="WP_136353033.1">
    <property type="nucleotide sequence ID" value="NZ_CP046266.1"/>
</dbReference>
<evidence type="ECO:0000256" key="1">
    <source>
        <dbReference type="SAM" id="MobiDB-lite"/>
    </source>
</evidence>
<evidence type="ECO:0000256" key="2">
    <source>
        <dbReference type="SAM" id="Phobius"/>
    </source>
</evidence>
<reference evidence="3 4" key="1">
    <citation type="submission" date="2019-04" db="EMBL/GenBank/DDBJ databases">
        <title>Bacillus sediminilitoris sp. nov., isolated from a tidal flat sediment on the East China Sea.</title>
        <authorList>
            <person name="Wei Y."/>
            <person name="Mao H."/>
            <person name="Fang J."/>
        </authorList>
    </citation>
    <scope>NUCLEOTIDE SEQUENCE [LARGE SCALE GENOMIC DNA]</scope>
    <source>
        <strain evidence="3 4">DSL-17</strain>
    </source>
</reference>
<protein>
    <recommendedName>
        <fullName evidence="5">Membrane protein YqhR</fullName>
    </recommendedName>
</protein>
<feature type="region of interest" description="Disordered" evidence="1">
    <location>
        <begin position="1"/>
        <end position="26"/>
    </location>
</feature>
<keyword evidence="2" id="KW-1133">Transmembrane helix</keyword>
<dbReference type="OrthoDB" id="2691442at2"/>
<dbReference type="InterPro" id="IPR024563">
    <property type="entry name" value="YqhR"/>
</dbReference>
<proteinExistence type="predicted"/>
<dbReference type="Pfam" id="PF11085">
    <property type="entry name" value="YqhR"/>
    <property type="match status" value="1"/>
</dbReference>
<keyword evidence="2" id="KW-0472">Membrane</keyword>
<feature type="transmembrane region" description="Helical" evidence="2">
    <location>
        <begin position="110"/>
        <end position="132"/>
    </location>
</feature>
<name>A0A4S4C4C8_9BACI</name>
<evidence type="ECO:0000313" key="4">
    <source>
        <dbReference type="Proteomes" id="UP000310334"/>
    </source>
</evidence>
<sequence length="178" mass="19931">MADHKKTEEEHNSEKDNPNLEQNKKEQPISQIGKVIVIGFVGGVFWSLLAYLASILNFTEVSPNLLLQPIALGDWKEGPIGNFISIVLIGIISIGVALVYYAILKRFTSMWVGIVFGALLWGLVFFLLNPIFPNLKTVFELSRATILTTVCLYVLYGVFVGYSISFDYNELNTSQDHK</sequence>
<dbReference type="EMBL" id="SSNT01000006">
    <property type="protein sequence ID" value="THF80531.1"/>
    <property type="molecule type" value="Genomic_DNA"/>
</dbReference>
<comment type="caution">
    <text evidence="3">The sequence shown here is derived from an EMBL/GenBank/DDBJ whole genome shotgun (WGS) entry which is preliminary data.</text>
</comment>
<evidence type="ECO:0000313" key="3">
    <source>
        <dbReference type="EMBL" id="THF80531.1"/>
    </source>
</evidence>
<keyword evidence="2" id="KW-0812">Transmembrane</keyword>
<keyword evidence="4" id="KW-1185">Reference proteome</keyword>
<feature type="transmembrane region" description="Helical" evidence="2">
    <location>
        <begin position="35"/>
        <end position="59"/>
    </location>
</feature>
<accession>A0A4S4C4C8</accession>
<evidence type="ECO:0008006" key="5">
    <source>
        <dbReference type="Google" id="ProtNLM"/>
    </source>
</evidence>
<gene>
    <name evidence="3" type="ORF">E6W99_09005</name>
</gene>
<feature type="transmembrane region" description="Helical" evidence="2">
    <location>
        <begin position="144"/>
        <end position="164"/>
    </location>
</feature>
<dbReference type="AlphaFoldDB" id="A0A4S4C4C8"/>
<feature type="transmembrane region" description="Helical" evidence="2">
    <location>
        <begin position="79"/>
        <end position="103"/>
    </location>
</feature>